<feature type="compositionally biased region" description="Basic residues" evidence="1">
    <location>
        <begin position="1"/>
        <end position="13"/>
    </location>
</feature>
<name>A0ABY8FWM6_9SPHN</name>
<accession>A0ABY8FWM6</accession>
<keyword evidence="2" id="KW-0472">Membrane</keyword>
<dbReference type="Gene3D" id="2.40.50.90">
    <property type="match status" value="1"/>
</dbReference>
<keyword evidence="2" id="KW-1133">Transmembrane helix</keyword>
<dbReference type="EMBL" id="CP121106">
    <property type="protein sequence ID" value="WFL78363.1"/>
    <property type="molecule type" value="Genomic_DNA"/>
</dbReference>
<evidence type="ECO:0000256" key="2">
    <source>
        <dbReference type="SAM" id="Phobius"/>
    </source>
</evidence>
<feature type="transmembrane region" description="Helical" evidence="2">
    <location>
        <begin position="33"/>
        <end position="53"/>
    </location>
</feature>
<keyword evidence="4" id="KW-1185">Reference proteome</keyword>
<gene>
    <name evidence="3" type="ORF">P7228_04685</name>
</gene>
<evidence type="ECO:0000256" key="1">
    <source>
        <dbReference type="SAM" id="MobiDB-lite"/>
    </source>
</evidence>
<dbReference type="InterPro" id="IPR035437">
    <property type="entry name" value="SNase_OB-fold_sf"/>
</dbReference>
<dbReference type="Proteomes" id="UP001215827">
    <property type="component" value="Chromosome"/>
</dbReference>
<evidence type="ECO:0000313" key="3">
    <source>
        <dbReference type="EMBL" id="WFL78363.1"/>
    </source>
</evidence>
<organism evidence="3 4">
    <name type="scientific">Altererythrobacter arenosus</name>
    <dbReference type="NCBI Taxonomy" id="3032592"/>
    <lineage>
        <taxon>Bacteria</taxon>
        <taxon>Pseudomonadati</taxon>
        <taxon>Pseudomonadota</taxon>
        <taxon>Alphaproteobacteria</taxon>
        <taxon>Sphingomonadales</taxon>
        <taxon>Erythrobacteraceae</taxon>
        <taxon>Altererythrobacter</taxon>
    </lineage>
</organism>
<feature type="region of interest" description="Disordered" evidence="1">
    <location>
        <begin position="1"/>
        <end position="21"/>
    </location>
</feature>
<dbReference type="SUPFAM" id="SSF50199">
    <property type="entry name" value="Staphylococcal nuclease"/>
    <property type="match status" value="1"/>
</dbReference>
<proteinExistence type="predicted"/>
<protein>
    <recommendedName>
        <fullName evidence="5">Thermonuclease family protein</fullName>
    </recommendedName>
</protein>
<sequence length="190" mass="21540">MSRFARFRRRAKGARPGTYRSPLIRRRRRRTRWWPAARIGLLVGVLIGTWWIVNPPRPTEWQTVSPPFGTCGARGRPFQCVTDGDTVTLGYGEGARRIRLKGFDAPEVAGACPNEQMMAARATAALHNWLNRGAFEWDGGMHPPRDKYGRELRSARRTLPDGSYEKLAEWMIGQGLAEGEAIWESKDWCG</sequence>
<evidence type="ECO:0008006" key="5">
    <source>
        <dbReference type="Google" id="ProtNLM"/>
    </source>
</evidence>
<reference evidence="3 4" key="1">
    <citation type="submission" date="2023-03" db="EMBL/GenBank/DDBJ databases">
        <title>Altererythrobacter sp. CAU 1644 isolated from sand.</title>
        <authorList>
            <person name="Kim W."/>
        </authorList>
    </citation>
    <scope>NUCLEOTIDE SEQUENCE [LARGE SCALE GENOMIC DNA]</scope>
    <source>
        <strain evidence="3 4">CAU 1644</strain>
    </source>
</reference>
<keyword evidence="2" id="KW-0812">Transmembrane</keyword>
<dbReference type="RefSeq" id="WP_278017053.1">
    <property type="nucleotide sequence ID" value="NZ_CP121106.1"/>
</dbReference>
<evidence type="ECO:0000313" key="4">
    <source>
        <dbReference type="Proteomes" id="UP001215827"/>
    </source>
</evidence>